<dbReference type="Pfam" id="PF08241">
    <property type="entry name" value="Methyltransf_11"/>
    <property type="match status" value="1"/>
</dbReference>
<dbReference type="AlphaFoldDB" id="A0A940X8X1"/>
<reference evidence="2" key="1">
    <citation type="journal article" date="2016" name="Int. J. Syst. Evol. Microbiol.">
        <title>Pseudoxanthomonas helianthi sp. nov., isolated from roots of Jerusalem artichoke (Helianthus tuberosus).</title>
        <authorList>
            <person name="Kittiwongwattana C."/>
            <person name="Thawai C."/>
        </authorList>
    </citation>
    <scope>NUCLEOTIDE SEQUENCE</scope>
    <source>
        <strain evidence="2">110414</strain>
    </source>
</reference>
<dbReference type="Gene3D" id="3.40.50.150">
    <property type="entry name" value="Vaccinia Virus protein VP39"/>
    <property type="match status" value="1"/>
</dbReference>
<sequence>MLAAEQEVIVSSLQGRPASPWLWLAPDSVAIGDDPPPRGLRLHRRGDAFAGPLQCRLPLPLPTEAFGSVVVQHVLDDGAFHELLMECARVLEPGGRLWLFALNPWSPYRAHWRKSAQRARDPRDWQSRLRAAGLHLAGGEVRYLGPVWRAEPTAAQPPSVLAGLRAICLLEAESRVAALIPPAPVQRRWNTGTAPA</sequence>
<gene>
    <name evidence="2" type="ORF">J5837_14905</name>
</gene>
<keyword evidence="3" id="KW-1185">Reference proteome</keyword>
<dbReference type="GO" id="GO:0032259">
    <property type="term" value="P:methylation"/>
    <property type="evidence" value="ECO:0007669"/>
    <property type="project" value="UniProtKB-KW"/>
</dbReference>
<comment type="caution">
    <text evidence="2">The sequence shown here is derived from an EMBL/GenBank/DDBJ whole genome shotgun (WGS) entry which is preliminary data.</text>
</comment>
<evidence type="ECO:0000313" key="3">
    <source>
        <dbReference type="Proteomes" id="UP000673447"/>
    </source>
</evidence>
<dbReference type="EMBL" id="JAGKTC010000003">
    <property type="protein sequence ID" value="MBP3985699.1"/>
    <property type="molecule type" value="Genomic_DNA"/>
</dbReference>
<accession>A0A940X8X1</accession>
<dbReference type="GO" id="GO:0008757">
    <property type="term" value="F:S-adenosylmethionine-dependent methyltransferase activity"/>
    <property type="evidence" value="ECO:0007669"/>
    <property type="project" value="InterPro"/>
</dbReference>
<dbReference type="Proteomes" id="UP000673447">
    <property type="component" value="Unassembled WGS sequence"/>
</dbReference>
<dbReference type="InterPro" id="IPR029063">
    <property type="entry name" value="SAM-dependent_MTases_sf"/>
</dbReference>
<name>A0A940X8X1_9GAMM</name>
<dbReference type="SUPFAM" id="SSF53335">
    <property type="entry name" value="S-adenosyl-L-methionine-dependent methyltransferases"/>
    <property type="match status" value="1"/>
</dbReference>
<dbReference type="InterPro" id="IPR013216">
    <property type="entry name" value="Methyltransf_11"/>
</dbReference>
<keyword evidence="2" id="KW-0808">Transferase</keyword>
<evidence type="ECO:0000313" key="2">
    <source>
        <dbReference type="EMBL" id="MBP3985699.1"/>
    </source>
</evidence>
<proteinExistence type="predicted"/>
<feature type="domain" description="Methyltransferase type 11" evidence="1">
    <location>
        <begin position="59"/>
        <end position="98"/>
    </location>
</feature>
<reference evidence="2" key="2">
    <citation type="submission" date="2021-03" db="EMBL/GenBank/DDBJ databases">
        <authorList>
            <person name="Cao W."/>
        </authorList>
    </citation>
    <scope>NUCLEOTIDE SEQUENCE</scope>
    <source>
        <strain evidence="2">110414</strain>
    </source>
</reference>
<keyword evidence="2" id="KW-0489">Methyltransferase</keyword>
<protein>
    <submittedName>
        <fullName evidence="2">Methyltransferase domain-containing protein</fullName>
    </submittedName>
</protein>
<evidence type="ECO:0000259" key="1">
    <source>
        <dbReference type="Pfam" id="PF08241"/>
    </source>
</evidence>
<organism evidence="2 3">
    <name type="scientific">Pseudoxanthomonas helianthi</name>
    <dbReference type="NCBI Taxonomy" id="1453541"/>
    <lineage>
        <taxon>Bacteria</taxon>
        <taxon>Pseudomonadati</taxon>
        <taxon>Pseudomonadota</taxon>
        <taxon>Gammaproteobacteria</taxon>
        <taxon>Lysobacterales</taxon>
        <taxon>Lysobacteraceae</taxon>
        <taxon>Pseudoxanthomonas</taxon>
    </lineage>
</organism>